<dbReference type="InterPro" id="IPR018247">
    <property type="entry name" value="EF_Hand_1_Ca_BS"/>
</dbReference>
<dbReference type="EMBL" id="PFEF01000007">
    <property type="protein sequence ID" value="PJE64278.1"/>
    <property type="molecule type" value="Genomic_DNA"/>
</dbReference>
<dbReference type="CDD" id="cd14256">
    <property type="entry name" value="Dockerin_I"/>
    <property type="match status" value="1"/>
</dbReference>
<comment type="caution">
    <text evidence="3">The sequence shown here is derived from an EMBL/GenBank/DDBJ whole genome shotgun (WGS) entry which is preliminary data.</text>
</comment>
<proteinExistence type="predicted"/>
<evidence type="ECO:0000313" key="4">
    <source>
        <dbReference type="Proteomes" id="UP000229098"/>
    </source>
</evidence>
<evidence type="ECO:0000256" key="2">
    <source>
        <dbReference type="SAM" id="Phobius"/>
    </source>
</evidence>
<dbReference type="SUPFAM" id="SSF63446">
    <property type="entry name" value="Type I dockerin domain"/>
    <property type="match status" value="1"/>
</dbReference>
<dbReference type="Pfam" id="PF00404">
    <property type="entry name" value="Dockerin_1"/>
    <property type="match status" value="1"/>
</dbReference>
<organism evidence="3 4">
    <name type="scientific">Candidatus Ryanbacteria bacterium CG10_big_fil_rev_8_21_14_0_10_43_42</name>
    <dbReference type="NCBI Taxonomy" id="1974864"/>
    <lineage>
        <taxon>Bacteria</taxon>
        <taxon>Candidatus Ryaniibacteriota</taxon>
    </lineage>
</organism>
<evidence type="ECO:0000313" key="3">
    <source>
        <dbReference type="EMBL" id="PJE64278.1"/>
    </source>
</evidence>
<sequence>MFDRYLNHYFRDDVVIFKNRFFYEHKSKVNLISFFILLLLLPFGVFATEYTSTNFQVLDPVLNTEAGRETSSNFILLESVGQNAIGTSSAASFILKSGFLYFPAPSSSSPSTDTSSPAPVDVSNVPIYILPFIRPLVPHISPEEIEEIVEQLPCANGSIPEDLNCDGNVDLVDVSIFLYLAGDDQKYRTDNHADFNHDGAVTFADLSILFSQWTHTFIPGLEEELSGAYAAIPSPEQPLSSEEEQELFDTFVKGVPNEIHFDKLSERAEKPDQYYASPLKPNDQNAPERKPALTASSHKALPVVGWESVLLAVGLLIVTRIFLKRFGF</sequence>
<reference evidence="4" key="1">
    <citation type="submission" date="2017-09" db="EMBL/GenBank/DDBJ databases">
        <title>Depth-based differentiation of microbial function through sediment-hosted aquifers and enrichment of novel symbionts in the deep terrestrial subsurface.</title>
        <authorList>
            <person name="Probst A.J."/>
            <person name="Ladd B."/>
            <person name="Jarett J.K."/>
            <person name="Geller-Mcgrath D.E."/>
            <person name="Sieber C.M.K."/>
            <person name="Emerson J.B."/>
            <person name="Anantharaman K."/>
            <person name="Thomas B.C."/>
            <person name="Malmstrom R."/>
            <person name="Stieglmeier M."/>
            <person name="Klingl A."/>
            <person name="Woyke T."/>
            <person name="Ryan C.M."/>
            <person name="Banfield J.F."/>
        </authorList>
    </citation>
    <scope>NUCLEOTIDE SEQUENCE [LARGE SCALE GENOMIC DNA]</scope>
</reference>
<dbReference type="GO" id="GO:0004553">
    <property type="term" value="F:hydrolase activity, hydrolyzing O-glycosyl compounds"/>
    <property type="evidence" value="ECO:0007669"/>
    <property type="project" value="InterPro"/>
</dbReference>
<dbReference type="PROSITE" id="PS00018">
    <property type="entry name" value="EF_HAND_1"/>
    <property type="match status" value="2"/>
</dbReference>
<keyword evidence="2" id="KW-0812">Transmembrane</keyword>
<gene>
    <name evidence="3" type="ORF">COU90_03615</name>
</gene>
<keyword evidence="2" id="KW-1133">Transmembrane helix</keyword>
<dbReference type="InterPro" id="IPR002105">
    <property type="entry name" value="Dockerin_1_rpt"/>
</dbReference>
<dbReference type="Gene3D" id="1.10.1330.10">
    <property type="entry name" value="Dockerin domain"/>
    <property type="match status" value="1"/>
</dbReference>
<evidence type="ECO:0000256" key="1">
    <source>
        <dbReference type="SAM" id="MobiDB-lite"/>
    </source>
</evidence>
<name>A0A2M8KWG9_9BACT</name>
<feature type="region of interest" description="Disordered" evidence="1">
    <location>
        <begin position="274"/>
        <end position="293"/>
    </location>
</feature>
<dbReference type="InterPro" id="IPR036439">
    <property type="entry name" value="Dockerin_dom_sf"/>
</dbReference>
<keyword evidence="2" id="KW-0472">Membrane</keyword>
<dbReference type="GO" id="GO:0000272">
    <property type="term" value="P:polysaccharide catabolic process"/>
    <property type="evidence" value="ECO:0007669"/>
    <property type="project" value="InterPro"/>
</dbReference>
<accession>A0A2M8KWG9</accession>
<dbReference type="Proteomes" id="UP000229098">
    <property type="component" value="Unassembled WGS sequence"/>
</dbReference>
<evidence type="ECO:0008006" key="5">
    <source>
        <dbReference type="Google" id="ProtNLM"/>
    </source>
</evidence>
<protein>
    <recommendedName>
        <fullName evidence="5">Dockerin domain-containing protein</fullName>
    </recommendedName>
</protein>
<dbReference type="AlphaFoldDB" id="A0A2M8KWG9"/>
<feature type="transmembrane region" description="Helical" evidence="2">
    <location>
        <begin position="303"/>
        <end position="323"/>
    </location>
</feature>